<dbReference type="GO" id="GO:0016791">
    <property type="term" value="F:phosphatase activity"/>
    <property type="evidence" value="ECO:0007669"/>
    <property type="project" value="TreeGrafter"/>
</dbReference>
<dbReference type="PANTHER" id="PTHR46470">
    <property type="entry name" value="N-ACYLNEURAMINATE-9-PHOSPHATASE"/>
    <property type="match status" value="1"/>
</dbReference>
<dbReference type="InterPro" id="IPR023214">
    <property type="entry name" value="HAD_sf"/>
</dbReference>
<reference evidence="4" key="2">
    <citation type="journal article" date="2021" name="Mar. Drugs">
        <title>Genome Reduction and Secondary Metabolism of the Marine Sponge-Associated Cyanobacterium Leptothoe.</title>
        <authorList>
            <person name="Konstantinou D."/>
            <person name="Popin R.V."/>
            <person name="Fewer D.P."/>
            <person name="Sivonen K."/>
            <person name="Gkelis S."/>
        </authorList>
    </citation>
    <scope>NUCLEOTIDE SEQUENCE</scope>
    <source>
        <strain evidence="4">TAU-MAC 1115</strain>
    </source>
</reference>
<dbReference type="SFLD" id="SFLDS00003">
    <property type="entry name" value="Haloacid_Dehalogenase"/>
    <property type="match status" value="1"/>
</dbReference>
<keyword evidence="2 4" id="KW-0378">Hydrolase</keyword>
<dbReference type="SFLD" id="SFLDG01129">
    <property type="entry name" value="C1.5:_HAD__Beta-PGM__Phosphata"/>
    <property type="match status" value="1"/>
</dbReference>
<protein>
    <submittedName>
        <fullName evidence="4">HAD family hydrolase</fullName>
    </submittedName>
</protein>
<evidence type="ECO:0000256" key="2">
    <source>
        <dbReference type="ARBA" id="ARBA00022801"/>
    </source>
</evidence>
<evidence type="ECO:0000313" key="5">
    <source>
        <dbReference type="Proteomes" id="UP000717364"/>
    </source>
</evidence>
<gene>
    <name evidence="4" type="ORF">IXB50_09455</name>
</gene>
<name>A0A947DGS7_9CYAN</name>
<evidence type="ECO:0000256" key="3">
    <source>
        <dbReference type="ARBA" id="ARBA00022842"/>
    </source>
</evidence>
<dbReference type="RefSeq" id="WP_215608717.1">
    <property type="nucleotide sequence ID" value="NZ_JADOES010000014.1"/>
</dbReference>
<dbReference type="Gene3D" id="3.40.50.1000">
    <property type="entry name" value="HAD superfamily/HAD-like"/>
    <property type="match status" value="1"/>
</dbReference>
<dbReference type="Gene3D" id="1.10.150.520">
    <property type="match status" value="1"/>
</dbReference>
<keyword evidence="3" id="KW-0460">Magnesium</keyword>
<accession>A0A947DGS7</accession>
<sequence>MKFLIFDLDDTLFSEKEFVLSGFQAVEKWLSDSCQISGFYEVALNLFESGVRGNTFNLTLLKLGIAEDKSLIQNMIEVYRNHKPRLHLHEDAQWSIKRYQDKSLGLITDGFLQVQKNKVEALGLNTYLENIIYTDTYGRKNWKPSPLPYLEMMRMKDCPGSDLTYVGDNPKKDFITARQLGWQTVHLCRPDGEYSGVSVDKTHQADVQIESLYELSKLL</sequence>
<proteinExistence type="predicted"/>
<evidence type="ECO:0000256" key="1">
    <source>
        <dbReference type="ARBA" id="ARBA00022723"/>
    </source>
</evidence>
<dbReference type="InterPro" id="IPR051400">
    <property type="entry name" value="HAD-like_hydrolase"/>
</dbReference>
<comment type="caution">
    <text evidence="4">The sequence shown here is derived from an EMBL/GenBank/DDBJ whole genome shotgun (WGS) entry which is preliminary data.</text>
</comment>
<reference evidence="4" key="1">
    <citation type="submission" date="2020-11" db="EMBL/GenBank/DDBJ databases">
        <authorList>
            <person name="Konstantinou D."/>
            <person name="Gkelis S."/>
            <person name="Popin R."/>
            <person name="Fewer D."/>
            <person name="Sivonen K."/>
        </authorList>
    </citation>
    <scope>NUCLEOTIDE SEQUENCE</scope>
    <source>
        <strain evidence="4">TAU-MAC 1115</strain>
    </source>
</reference>
<dbReference type="InterPro" id="IPR041492">
    <property type="entry name" value="HAD_2"/>
</dbReference>
<dbReference type="InterPro" id="IPR036412">
    <property type="entry name" value="HAD-like_sf"/>
</dbReference>
<dbReference type="EMBL" id="JADOES010000014">
    <property type="protein sequence ID" value="MBT9315651.1"/>
    <property type="molecule type" value="Genomic_DNA"/>
</dbReference>
<dbReference type="GO" id="GO:0046872">
    <property type="term" value="F:metal ion binding"/>
    <property type="evidence" value="ECO:0007669"/>
    <property type="project" value="UniProtKB-KW"/>
</dbReference>
<keyword evidence="5" id="KW-1185">Reference proteome</keyword>
<organism evidence="4 5">
    <name type="scientific">Leptothoe spongobia TAU-MAC 1115</name>
    <dbReference type="NCBI Taxonomy" id="1967444"/>
    <lineage>
        <taxon>Bacteria</taxon>
        <taxon>Bacillati</taxon>
        <taxon>Cyanobacteriota</taxon>
        <taxon>Cyanophyceae</taxon>
        <taxon>Nodosilineales</taxon>
        <taxon>Cymatolegaceae</taxon>
        <taxon>Leptothoe</taxon>
        <taxon>Leptothoe spongobia</taxon>
    </lineage>
</organism>
<dbReference type="AlphaFoldDB" id="A0A947DGS7"/>
<evidence type="ECO:0000313" key="4">
    <source>
        <dbReference type="EMBL" id="MBT9315651.1"/>
    </source>
</evidence>
<dbReference type="PANTHER" id="PTHR46470:SF2">
    <property type="entry name" value="GLYCERALDEHYDE 3-PHOSPHATE PHOSPHATASE"/>
    <property type="match status" value="1"/>
</dbReference>
<dbReference type="SUPFAM" id="SSF56784">
    <property type="entry name" value="HAD-like"/>
    <property type="match status" value="1"/>
</dbReference>
<dbReference type="Proteomes" id="UP000717364">
    <property type="component" value="Unassembled WGS sequence"/>
</dbReference>
<dbReference type="Pfam" id="PF13419">
    <property type="entry name" value="HAD_2"/>
    <property type="match status" value="1"/>
</dbReference>
<keyword evidence="1" id="KW-0479">Metal-binding</keyword>